<dbReference type="Gene3D" id="3.40.225.10">
    <property type="entry name" value="Class II aldolase/adducin N-terminal domain"/>
    <property type="match status" value="1"/>
</dbReference>
<dbReference type="InterPro" id="IPR051017">
    <property type="entry name" value="Aldolase-II_Adducin_sf"/>
</dbReference>
<dbReference type="GO" id="GO:0051015">
    <property type="term" value="F:actin filament binding"/>
    <property type="evidence" value="ECO:0007669"/>
    <property type="project" value="TreeGrafter"/>
</dbReference>
<keyword evidence="4" id="KW-1185">Reference proteome</keyword>
<feature type="domain" description="Class II aldolase/adducin N-terminal" evidence="2">
    <location>
        <begin position="24"/>
        <end position="203"/>
    </location>
</feature>
<reference evidence="3 4" key="1">
    <citation type="submission" date="2020-01" db="EMBL/GenBank/DDBJ databases">
        <title>Genome sequencing of strain KACC 21265.</title>
        <authorList>
            <person name="Heo J."/>
            <person name="Kim S.-J."/>
            <person name="Kim J.-S."/>
            <person name="Hong S.-B."/>
            <person name="Kwon S.-W."/>
        </authorList>
    </citation>
    <scope>NUCLEOTIDE SEQUENCE [LARGE SCALE GENOMIC DNA]</scope>
    <source>
        <strain evidence="3 4">KACC 21265</strain>
    </source>
</reference>
<protein>
    <submittedName>
        <fullName evidence="3">Class II aldolase</fullName>
    </submittedName>
</protein>
<evidence type="ECO:0000259" key="2">
    <source>
        <dbReference type="SMART" id="SM01007"/>
    </source>
</evidence>
<proteinExistence type="inferred from homology"/>
<name>A0A857JAD6_9BURK</name>
<dbReference type="Proteomes" id="UP000464787">
    <property type="component" value="Chromosome"/>
</dbReference>
<dbReference type="AlphaFoldDB" id="A0A857JAD6"/>
<dbReference type="PANTHER" id="PTHR10672">
    <property type="entry name" value="ADDUCIN"/>
    <property type="match status" value="1"/>
</dbReference>
<dbReference type="Pfam" id="PF00596">
    <property type="entry name" value="Aldolase_II"/>
    <property type="match status" value="1"/>
</dbReference>
<evidence type="ECO:0000313" key="3">
    <source>
        <dbReference type="EMBL" id="QHJ00877.1"/>
    </source>
</evidence>
<comment type="similarity">
    <text evidence="1">Belongs to the aldolase class II family.</text>
</comment>
<evidence type="ECO:0000313" key="4">
    <source>
        <dbReference type="Proteomes" id="UP000464787"/>
    </source>
</evidence>
<dbReference type="InterPro" id="IPR001303">
    <property type="entry name" value="Aldolase_II/adducin_N"/>
</dbReference>
<dbReference type="InterPro" id="IPR036409">
    <property type="entry name" value="Aldolase_II/adducin_N_sf"/>
</dbReference>
<dbReference type="SUPFAM" id="SSF53639">
    <property type="entry name" value="AraD/HMP-PK domain-like"/>
    <property type="match status" value="1"/>
</dbReference>
<dbReference type="EMBL" id="CP047650">
    <property type="protein sequence ID" value="QHJ00877.1"/>
    <property type="molecule type" value="Genomic_DNA"/>
</dbReference>
<gene>
    <name evidence="3" type="ORF">GT347_24545</name>
</gene>
<sequence length="256" mass="28239">MTIAQLQFPSVRHLVDETEWKMRVDLAACYRLAALFGWTDLIFTHLTARIPDTDHFLINPYGVMFDEVTASSLVKVDLQGRKVMESDYDIIPAGFLIHSTVHAARPDAHFVMHLHSINGVAVSAQEQGLLPISQQALFVMNSLGYHDYEGIALKDAERATLARDLADRQFLMLRNHGLLTTGRSAADAFLAMHKFEAACMIQVRAQAGGGALRTIAPEIIAGAPEQIAAGRRGRGPEVVWQPLLRQAARQSPGFDQ</sequence>
<evidence type="ECO:0000256" key="1">
    <source>
        <dbReference type="ARBA" id="ARBA00037961"/>
    </source>
</evidence>
<dbReference type="PANTHER" id="PTHR10672:SF3">
    <property type="entry name" value="PROTEIN HU-LI TAI SHAO"/>
    <property type="match status" value="1"/>
</dbReference>
<accession>A0A857JAD6</accession>
<dbReference type="GO" id="GO:0005856">
    <property type="term" value="C:cytoskeleton"/>
    <property type="evidence" value="ECO:0007669"/>
    <property type="project" value="TreeGrafter"/>
</dbReference>
<dbReference type="KEGG" id="xyk:GT347_24545"/>
<dbReference type="RefSeq" id="WP_160554686.1">
    <property type="nucleotide sequence ID" value="NZ_CP047650.1"/>
</dbReference>
<dbReference type="SMART" id="SM01007">
    <property type="entry name" value="Aldolase_II"/>
    <property type="match status" value="1"/>
</dbReference>
<dbReference type="NCBIfam" id="NF005451">
    <property type="entry name" value="PRK07044.1"/>
    <property type="match status" value="1"/>
</dbReference>
<organism evidence="3 4">
    <name type="scientific">Xylophilus rhododendri</name>
    <dbReference type="NCBI Taxonomy" id="2697032"/>
    <lineage>
        <taxon>Bacteria</taxon>
        <taxon>Pseudomonadati</taxon>
        <taxon>Pseudomonadota</taxon>
        <taxon>Betaproteobacteria</taxon>
        <taxon>Burkholderiales</taxon>
        <taxon>Xylophilus</taxon>
    </lineage>
</organism>